<dbReference type="OrthoDB" id="5344006at2759"/>
<evidence type="ECO:0000256" key="1">
    <source>
        <dbReference type="SAM" id="Phobius"/>
    </source>
</evidence>
<sequence>MRTTASVKPSHYPAIPFHIIRATGLISTFIVGIILAVFITNLHSHGYKLPWAFLVIKQLLIATVLTLLNYILTTLTHCFYGLSPRLSLTTNSILLVLWLISLGLLSYSLAHTILTSCTTTYWGTSTGINVCRIYKALFAFTILATAAHIAAVVLDVIVRRRQTRLGEYDPMASNAALNDYKMHNRGSSVMSGGVGPYHPDDLYAQPHPAQQGPYGYPAGQEAYHDAPPPDMSGQYMSPPPSYGGLGNHAGAAAEHDHAREVEQYGDAAAAGDLGAQHPMPRVRFSAYGASASTMGYTRPAEQTGYDAGAYR</sequence>
<evidence type="ECO:0008006" key="4">
    <source>
        <dbReference type="Google" id="ProtNLM"/>
    </source>
</evidence>
<dbReference type="RefSeq" id="XP_040797325.1">
    <property type="nucleotide sequence ID" value="XM_040939966.1"/>
</dbReference>
<name>A0A8G1RK98_9EURO</name>
<protein>
    <recommendedName>
        <fullName evidence="4">MARVEL domain-containing protein</fullName>
    </recommendedName>
</protein>
<feature type="transmembrane region" description="Helical" evidence="1">
    <location>
        <begin position="93"/>
        <end position="113"/>
    </location>
</feature>
<accession>A0A8G1RK98</accession>
<organism evidence="2 3">
    <name type="scientific">Aspergillus fijiensis CBS 313.89</name>
    <dbReference type="NCBI Taxonomy" id="1448319"/>
    <lineage>
        <taxon>Eukaryota</taxon>
        <taxon>Fungi</taxon>
        <taxon>Dikarya</taxon>
        <taxon>Ascomycota</taxon>
        <taxon>Pezizomycotina</taxon>
        <taxon>Eurotiomycetes</taxon>
        <taxon>Eurotiomycetidae</taxon>
        <taxon>Eurotiales</taxon>
        <taxon>Aspergillaceae</taxon>
        <taxon>Aspergillus</taxon>
    </lineage>
</organism>
<keyword evidence="1" id="KW-0472">Membrane</keyword>
<keyword evidence="1" id="KW-1133">Transmembrane helix</keyword>
<feature type="transmembrane region" description="Helical" evidence="1">
    <location>
        <begin position="51"/>
        <end position="72"/>
    </location>
</feature>
<reference evidence="2 3" key="1">
    <citation type="submission" date="2018-02" db="EMBL/GenBank/DDBJ databases">
        <title>The genomes of Aspergillus section Nigri reveals drivers in fungal speciation.</title>
        <authorList>
            <consortium name="DOE Joint Genome Institute"/>
            <person name="Vesth T.C."/>
            <person name="Nybo J."/>
            <person name="Theobald S."/>
            <person name="Brandl J."/>
            <person name="Frisvad J.C."/>
            <person name="Nielsen K.F."/>
            <person name="Lyhne E.K."/>
            <person name="Kogle M.E."/>
            <person name="Kuo A."/>
            <person name="Riley R."/>
            <person name="Clum A."/>
            <person name="Nolan M."/>
            <person name="Lipzen A."/>
            <person name="Salamov A."/>
            <person name="Henrissat B."/>
            <person name="Wiebenga A."/>
            <person name="De vries R.P."/>
            <person name="Grigoriev I.V."/>
            <person name="Mortensen U.H."/>
            <person name="Andersen M.R."/>
            <person name="Baker S.E."/>
        </authorList>
    </citation>
    <scope>NUCLEOTIDE SEQUENCE [LARGE SCALE GENOMIC DNA]</scope>
    <source>
        <strain evidence="2 3">CBS 313.89</strain>
    </source>
</reference>
<dbReference type="EMBL" id="KZ824681">
    <property type="protein sequence ID" value="RAK73315.1"/>
    <property type="molecule type" value="Genomic_DNA"/>
</dbReference>
<evidence type="ECO:0000313" key="2">
    <source>
        <dbReference type="EMBL" id="RAK73315.1"/>
    </source>
</evidence>
<dbReference type="AlphaFoldDB" id="A0A8G1RK98"/>
<dbReference type="GeneID" id="63857299"/>
<evidence type="ECO:0000313" key="3">
    <source>
        <dbReference type="Proteomes" id="UP000249789"/>
    </source>
</evidence>
<gene>
    <name evidence="2" type="ORF">BO72DRAFT_245326</name>
</gene>
<proteinExistence type="predicted"/>
<feature type="transmembrane region" description="Helical" evidence="1">
    <location>
        <begin position="20"/>
        <end position="39"/>
    </location>
</feature>
<keyword evidence="1" id="KW-0812">Transmembrane</keyword>
<feature type="transmembrane region" description="Helical" evidence="1">
    <location>
        <begin position="133"/>
        <end position="158"/>
    </location>
</feature>
<dbReference type="VEuPathDB" id="FungiDB:BO72DRAFT_245326"/>
<keyword evidence="3" id="KW-1185">Reference proteome</keyword>
<dbReference type="Proteomes" id="UP000249789">
    <property type="component" value="Unassembled WGS sequence"/>
</dbReference>